<name>A0A401FXM8_9BACT</name>
<accession>A0A401FXM8</accession>
<dbReference type="EMBL" id="BEXT01000001">
    <property type="protein sequence ID" value="GBC61738.1"/>
    <property type="molecule type" value="Genomic_DNA"/>
</dbReference>
<evidence type="ECO:0000313" key="1">
    <source>
        <dbReference type="EMBL" id="GBC61738.1"/>
    </source>
</evidence>
<organism evidence="1 2">
    <name type="scientific">Desulfonema ishimotonii</name>
    <dbReference type="NCBI Taxonomy" id="45657"/>
    <lineage>
        <taxon>Bacteria</taxon>
        <taxon>Pseudomonadati</taxon>
        <taxon>Thermodesulfobacteriota</taxon>
        <taxon>Desulfobacteria</taxon>
        <taxon>Desulfobacterales</taxon>
        <taxon>Desulfococcaceae</taxon>
        <taxon>Desulfonema</taxon>
    </lineage>
</organism>
<keyword evidence="2" id="KW-1185">Reference proteome</keyword>
<comment type="caution">
    <text evidence="1">The sequence shown here is derived from an EMBL/GenBank/DDBJ whole genome shotgun (WGS) entry which is preliminary data.</text>
</comment>
<dbReference type="RefSeq" id="WP_124328989.1">
    <property type="nucleotide sequence ID" value="NZ_BEXT01000001.1"/>
</dbReference>
<evidence type="ECO:0000313" key="2">
    <source>
        <dbReference type="Proteomes" id="UP000288096"/>
    </source>
</evidence>
<gene>
    <name evidence="1" type="ORF">DENIS_2700</name>
</gene>
<dbReference type="Proteomes" id="UP000288096">
    <property type="component" value="Unassembled WGS sequence"/>
</dbReference>
<dbReference type="AlphaFoldDB" id="A0A401FXM8"/>
<reference evidence="2" key="1">
    <citation type="submission" date="2017-11" db="EMBL/GenBank/DDBJ databases">
        <authorList>
            <person name="Watanabe M."/>
            <person name="Kojima H."/>
        </authorList>
    </citation>
    <scope>NUCLEOTIDE SEQUENCE [LARGE SCALE GENOMIC DNA]</scope>
    <source>
        <strain evidence="2">Tokyo 01</strain>
    </source>
</reference>
<proteinExistence type="predicted"/>
<protein>
    <submittedName>
        <fullName evidence="1">Uncharacterized protein</fullName>
    </submittedName>
</protein>
<sequence>MLCDRCKEVIEAGEERERYGQHLCEDCYLDALSPARTCDPWAVHSAKSFEQAGGEKARLNENQNEILRLLKENGGTMDPQVIIRQLGIKPSDLEREIAALRHMERVKGELRDGRKFLRLW</sequence>
<dbReference type="OrthoDB" id="5516583at2"/>
<reference evidence="2" key="2">
    <citation type="submission" date="2019-01" db="EMBL/GenBank/DDBJ databases">
        <title>Genome sequence of Desulfonema ishimotonii strain Tokyo 01.</title>
        <authorList>
            <person name="Fukui M."/>
        </authorList>
    </citation>
    <scope>NUCLEOTIDE SEQUENCE [LARGE SCALE GENOMIC DNA]</scope>
    <source>
        <strain evidence="2">Tokyo 01</strain>
    </source>
</reference>